<organism evidence="7 8">
    <name type="scientific">Chitinophaga barathri</name>
    <dbReference type="NCBI Taxonomy" id="1647451"/>
    <lineage>
        <taxon>Bacteria</taxon>
        <taxon>Pseudomonadati</taxon>
        <taxon>Bacteroidota</taxon>
        <taxon>Chitinophagia</taxon>
        <taxon>Chitinophagales</taxon>
        <taxon>Chitinophagaceae</taxon>
        <taxon>Chitinophaga</taxon>
    </lineage>
</organism>
<comment type="caution">
    <text evidence="7">The sequence shown here is derived from an EMBL/GenBank/DDBJ whole genome shotgun (WGS) entry which is preliminary data.</text>
</comment>
<comment type="similarity">
    <text evidence="1">Belongs to the sigma-70 factor family. ECF subfamily.</text>
</comment>
<feature type="domain" description="RNA polymerase sigma factor 70 region 4 type 2" evidence="6">
    <location>
        <begin position="117"/>
        <end position="166"/>
    </location>
</feature>
<dbReference type="Pfam" id="PF04542">
    <property type="entry name" value="Sigma70_r2"/>
    <property type="match status" value="1"/>
</dbReference>
<proteinExistence type="inferred from homology"/>
<dbReference type="Pfam" id="PF08281">
    <property type="entry name" value="Sigma70_r4_2"/>
    <property type="match status" value="1"/>
</dbReference>
<gene>
    <name evidence="7" type="ORF">EG028_17560</name>
</gene>
<evidence type="ECO:0000256" key="2">
    <source>
        <dbReference type="ARBA" id="ARBA00023015"/>
    </source>
</evidence>
<evidence type="ECO:0000256" key="1">
    <source>
        <dbReference type="ARBA" id="ARBA00010641"/>
    </source>
</evidence>
<dbReference type="InterPro" id="IPR014284">
    <property type="entry name" value="RNA_pol_sigma-70_dom"/>
</dbReference>
<dbReference type="InterPro" id="IPR036388">
    <property type="entry name" value="WH-like_DNA-bd_sf"/>
</dbReference>
<keyword evidence="4" id="KW-0804">Transcription</keyword>
<feature type="domain" description="RNA polymerase sigma-70 region 2" evidence="5">
    <location>
        <begin position="19"/>
        <end position="83"/>
    </location>
</feature>
<dbReference type="InterPro" id="IPR039425">
    <property type="entry name" value="RNA_pol_sigma-70-like"/>
</dbReference>
<reference evidence="8" key="1">
    <citation type="submission" date="2018-11" db="EMBL/GenBank/DDBJ databases">
        <title>Chitinophaga lutea sp.nov., isolate from arsenic contaminated soil.</title>
        <authorList>
            <person name="Zong Y."/>
        </authorList>
    </citation>
    <scope>NUCLEOTIDE SEQUENCE [LARGE SCALE GENOMIC DNA]</scope>
    <source>
        <strain evidence="8">YLT18</strain>
    </source>
</reference>
<dbReference type="Gene3D" id="1.10.10.10">
    <property type="entry name" value="Winged helix-like DNA-binding domain superfamily/Winged helix DNA-binding domain"/>
    <property type="match status" value="1"/>
</dbReference>
<evidence type="ECO:0000313" key="7">
    <source>
        <dbReference type="EMBL" id="RPD39929.1"/>
    </source>
</evidence>
<evidence type="ECO:0000313" key="8">
    <source>
        <dbReference type="Proteomes" id="UP000279089"/>
    </source>
</evidence>
<evidence type="ECO:0000256" key="4">
    <source>
        <dbReference type="ARBA" id="ARBA00023163"/>
    </source>
</evidence>
<dbReference type="Proteomes" id="UP000279089">
    <property type="component" value="Unassembled WGS sequence"/>
</dbReference>
<dbReference type="InterPro" id="IPR014327">
    <property type="entry name" value="RNA_pol_sigma70_bacteroid"/>
</dbReference>
<evidence type="ECO:0000256" key="3">
    <source>
        <dbReference type="ARBA" id="ARBA00023082"/>
    </source>
</evidence>
<dbReference type="NCBIfam" id="TIGR02937">
    <property type="entry name" value="sigma70-ECF"/>
    <property type="match status" value="1"/>
</dbReference>
<keyword evidence="3" id="KW-0731">Sigma factor</keyword>
<dbReference type="Gene3D" id="1.10.1740.10">
    <property type="match status" value="1"/>
</dbReference>
<dbReference type="InterPro" id="IPR013325">
    <property type="entry name" value="RNA_pol_sigma_r2"/>
</dbReference>
<sequence>MADIENHTPGEEQEFRQLFDIYFEKVHYLSMRYIRNGSLSEEVAMDIMFRIWKNRQRISEIENRDGYIFKLAYNTIINTLRKKEHLLFSIDSFEENNQPVADRSPLYTLYSKELHAAYENAILALPEKRRQIYIMNREQNLSSSEIARILGISPRTVEHQIGSALRTIREAMKQYGVLMLPFII</sequence>
<dbReference type="EMBL" id="RMBX01000009">
    <property type="protein sequence ID" value="RPD39929.1"/>
    <property type="molecule type" value="Genomic_DNA"/>
</dbReference>
<keyword evidence="2" id="KW-0805">Transcription regulation</keyword>
<dbReference type="InterPro" id="IPR013324">
    <property type="entry name" value="RNA_pol_sigma_r3/r4-like"/>
</dbReference>
<name>A0A3N4MK29_9BACT</name>
<dbReference type="GO" id="GO:0003677">
    <property type="term" value="F:DNA binding"/>
    <property type="evidence" value="ECO:0007669"/>
    <property type="project" value="InterPro"/>
</dbReference>
<dbReference type="OrthoDB" id="711087at2"/>
<dbReference type="NCBIfam" id="TIGR02985">
    <property type="entry name" value="Sig70_bacteroi1"/>
    <property type="match status" value="1"/>
</dbReference>
<evidence type="ECO:0000259" key="6">
    <source>
        <dbReference type="Pfam" id="PF08281"/>
    </source>
</evidence>
<keyword evidence="8" id="KW-1185">Reference proteome</keyword>
<dbReference type="SUPFAM" id="SSF88659">
    <property type="entry name" value="Sigma3 and sigma4 domains of RNA polymerase sigma factors"/>
    <property type="match status" value="1"/>
</dbReference>
<dbReference type="RefSeq" id="WP_120517783.1">
    <property type="nucleotide sequence ID" value="NZ_QXZY01000010.1"/>
</dbReference>
<dbReference type="InterPro" id="IPR013249">
    <property type="entry name" value="RNA_pol_sigma70_r4_t2"/>
</dbReference>
<dbReference type="GO" id="GO:0006352">
    <property type="term" value="P:DNA-templated transcription initiation"/>
    <property type="evidence" value="ECO:0007669"/>
    <property type="project" value="InterPro"/>
</dbReference>
<evidence type="ECO:0000259" key="5">
    <source>
        <dbReference type="Pfam" id="PF04542"/>
    </source>
</evidence>
<dbReference type="InterPro" id="IPR007627">
    <property type="entry name" value="RNA_pol_sigma70_r2"/>
</dbReference>
<accession>A0A3N4MK29</accession>
<dbReference type="GO" id="GO:0016987">
    <property type="term" value="F:sigma factor activity"/>
    <property type="evidence" value="ECO:0007669"/>
    <property type="project" value="UniProtKB-KW"/>
</dbReference>
<dbReference type="AlphaFoldDB" id="A0A3N4MK29"/>
<dbReference type="PANTHER" id="PTHR43133">
    <property type="entry name" value="RNA POLYMERASE ECF-TYPE SIGMA FACTO"/>
    <property type="match status" value="1"/>
</dbReference>
<dbReference type="SUPFAM" id="SSF88946">
    <property type="entry name" value="Sigma2 domain of RNA polymerase sigma factors"/>
    <property type="match status" value="1"/>
</dbReference>
<protein>
    <submittedName>
        <fullName evidence="7">RNA polymerase sigma-70 factor</fullName>
    </submittedName>
</protein>
<dbReference type="PANTHER" id="PTHR43133:SF46">
    <property type="entry name" value="RNA POLYMERASE SIGMA-70 FACTOR ECF SUBFAMILY"/>
    <property type="match status" value="1"/>
</dbReference>